<dbReference type="AlphaFoldDB" id="A0AAD2D9K2"/>
<keyword evidence="2 7" id="KW-0378">Hydrolase</keyword>
<dbReference type="SMART" id="SM00487">
    <property type="entry name" value="DEXDc"/>
    <property type="match status" value="1"/>
</dbReference>
<comment type="similarity">
    <text evidence="7">Belongs to the DEAD box helicase family.</text>
</comment>
<dbReference type="Pfam" id="PF00271">
    <property type="entry name" value="Helicase_C"/>
    <property type="match status" value="1"/>
</dbReference>
<dbReference type="PANTHER" id="PTHR24031">
    <property type="entry name" value="RNA HELICASE"/>
    <property type="match status" value="1"/>
</dbReference>
<comment type="function">
    <text evidence="7">RNA helicase.</text>
</comment>
<dbReference type="Proteomes" id="UP001295684">
    <property type="component" value="Unassembled WGS sequence"/>
</dbReference>
<reference evidence="12" key="1">
    <citation type="submission" date="2023-07" db="EMBL/GenBank/DDBJ databases">
        <authorList>
            <consortium name="AG Swart"/>
            <person name="Singh M."/>
            <person name="Singh A."/>
            <person name="Seah K."/>
            <person name="Emmerich C."/>
        </authorList>
    </citation>
    <scope>NUCLEOTIDE SEQUENCE</scope>
    <source>
        <strain evidence="12">DP1</strain>
    </source>
</reference>
<keyword evidence="3 7" id="KW-0347">Helicase</keyword>
<name>A0AAD2D9K2_EUPCR</name>
<dbReference type="CDD" id="cd18787">
    <property type="entry name" value="SF2_C_DEAD"/>
    <property type="match status" value="1"/>
</dbReference>
<proteinExistence type="inferred from homology"/>
<dbReference type="SUPFAM" id="SSF52540">
    <property type="entry name" value="P-loop containing nucleoside triphosphate hydrolases"/>
    <property type="match status" value="2"/>
</dbReference>
<evidence type="ECO:0000259" key="11">
    <source>
        <dbReference type="PROSITE" id="PS51195"/>
    </source>
</evidence>
<accession>A0AAD2D9K2</accession>
<dbReference type="GO" id="GO:0016787">
    <property type="term" value="F:hydrolase activity"/>
    <property type="evidence" value="ECO:0007669"/>
    <property type="project" value="UniProtKB-KW"/>
</dbReference>
<feature type="region of interest" description="Disordered" evidence="8">
    <location>
        <begin position="1"/>
        <end position="104"/>
    </location>
</feature>
<dbReference type="Gene3D" id="3.40.50.300">
    <property type="entry name" value="P-loop containing nucleotide triphosphate hydrolases"/>
    <property type="match status" value="2"/>
</dbReference>
<comment type="catalytic activity">
    <reaction evidence="7">
        <text>ATP + H2O = ADP + phosphate + H(+)</text>
        <dbReference type="Rhea" id="RHEA:13065"/>
        <dbReference type="ChEBI" id="CHEBI:15377"/>
        <dbReference type="ChEBI" id="CHEBI:15378"/>
        <dbReference type="ChEBI" id="CHEBI:30616"/>
        <dbReference type="ChEBI" id="CHEBI:43474"/>
        <dbReference type="ChEBI" id="CHEBI:456216"/>
        <dbReference type="EC" id="3.6.4.13"/>
    </reaction>
</comment>
<evidence type="ECO:0000256" key="4">
    <source>
        <dbReference type="ARBA" id="ARBA00022840"/>
    </source>
</evidence>
<evidence type="ECO:0000259" key="9">
    <source>
        <dbReference type="PROSITE" id="PS51192"/>
    </source>
</evidence>
<gene>
    <name evidence="12" type="ORF">ECRASSUSDP1_LOCUS27848</name>
</gene>
<dbReference type="PROSITE" id="PS51195">
    <property type="entry name" value="Q_MOTIF"/>
    <property type="match status" value="1"/>
</dbReference>
<feature type="compositionally biased region" description="Basic residues" evidence="8">
    <location>
        <begin position="29"/>
        <end position="47"/>
    </location>
</feature>
<feature type="domain" description="Helicase C-terminal" evidence="10">
    <location>
        <begin position="428"/>
        <end position="620"/>
    </location>
</feature>
<evidence type="ECO:0000313" key="13">
    <source>
        <dbReference type="Proteomes" id="UP001295684"/>
    </source>
</evidence>
<keyword evidence="4 7" id="KW-0067">ATP-binding</keyword>
<evidence type="ECO:0000256" key="6">
    <source>
        <dbReference type="PROSITE-ProRule" id="PRU00552"/>
    </source>
</evidence>
<feature type="compositionally biased region" description="Basic and acidic residues" evidence="8">
    <location>
        <begin position="19"/>
        <end position="28"/>
    </location>
</feature>
<dbReference type="InterPro" id="IPR011545">
    <property type="entry name" value="DEAD/DEAH_box_helicase_dom"/>
</dbReference>
<evidence type="ECO:0000256" key="3">
    <source>
        <dbReference type="ARBA" id="ARBA00022806"/>
    </source>
</evidence>
<evidence type="ECO:0000256" key="8">
    <source>
        <dbReference type="SAM" id="MobiDB-lite"/>
    </source>
</evidence>
<dbReference type="InterPro" id="IPR001650">
    <property type="entry name" value="Helicase_C-like"/>
</dbReference>
<dbReference type="EC" id="3.6.4.13" evidence="7"/>
<comment type="caution">
    <text evidence="12">The sequence shown here is derived from an EMBL/GenBank/DDBJ whole genome shotgun (WGS) entry which is preliminary data.</text>
</comment>
<feature type="domain" description="DEAD-box RNA helicase Q" evidence="11">
    <location>
        <begin position="170"/>
        <end position="198"/>
    </location>
</feature>
<dbReference type="PROSITE" id="PS51192">
    <property type="entry name" value="HELICASE_ATP_BIND_1"/>
    <property type="match status" value="1"/>
</dbReference>
<feature type="domain" description="Helicase ATP-binding" evidence="9">
    <location>
        <begin position="201"/>
        <end position="401"/>
    </location>
</feature>
<dbReference type="Pfam" id="PF00270">
    <property type="entry name" value="DEAD"/>
    <property type="match status" value="1"/>
</dbReference>
<dbReference type="InterPro" id="IPR014014">
    <property type="entry name" value="RNA_helicase_DEAD_Q_motif"/>
</dbReference>
<evidence type="ECO:0000256" key="7">
    <source>
        <dbReference type="RuleBase" id="RU365068"/>
    </source>
</evidence>
<feature type="short sequence motif" description="Q motif" evidence="6">
    <location>
        <begin position="170"/>
        <end position="198"/>
    </location>
</feature>
<evidence type="ECO:0000256" key="1">
    <source>
        <dbReference type="ARBA" id="ARBA00022741"/>
    </source>
</evidence>
<dbReference type="GO" id="GO:0003724">
    <property type="term" value="F:RNA helicase activity"/>
    <property type="evidence" value="ECO:0007669"/>
    <property type="project" value="UniProtKB-EC"/>
</dbReference>
<sequence length="773" mass="89749">MDDDLSLNIVSTPAVTRPSKSDQGDAQKKPKRDKSRFKKGIAKKRQRERGSRNSGRTLKEQRVDNYQGPSFAQDEFDAPDPVPSQCSTSRPTKEETKIRDQIQDNQKSIENEEFVETSKKRVFKENEKKGHFKKKKFEDLTKMNLDWKDSGAETKETPSELIKRDVISAENFEELPLEDRLKKILENNGYNKMTKIQKSAIPVVLQNNNVLIKAETGSGKTLAYSVPLVQHLVELSETQEKISREHGTYAIIFSPTRELCLQIENTLKKLLNPFFHFINPGCLMGGEKPKKEKSRIRKGINILICTPGRLVYHLNNTKSLNFSRLRYLIFDESDRILDMGFEKEMIQCLKGIKRKAPQIFTRGDENNLLTTPQCKVNLVSATLGKKVNNLSTRLMEGEVRVGFEAQEDEKESRDEENIIDLRNTIPDSIQQHYLSVPDNKFKWLYLLAFLNYHQDSKIIVFLSTCDCVDYFVQLLKKLNWLNLLKDRKGQEENTDESILFENQVFSLHGKMKHTERKIAFSKFDKLENGILISTDVASRGLDFKGVKWVVQFDVHPSLKEYANRIGRTARLNENGSSLILINQDTDMAYIDCLTNYGAKISEMNRFKLLQEFTIFAQKKYNAENKGTRVFTADMKEVEDEKYEILLFLKLLIRDTLKEYPDLDKQERKSYSSGNQARYGFGIQLRKLYKKCEIEFVEKVKLVSRKTKADIVKVELQKKENSKFAKDTKFKNYAKQVKVSGRDKREKELMQLKYDRMNSGAMRKYHNEGNLEFM</sequence>
<dbReference type="SMART" id="SM00490">
    <property type="entry name" value="HELICc"/>
    <property type="match status" value="1"/>
</dbReference>
<keyword evidence="1 7" id="KW-0547">Nucleotide-binding</keyword>
<organism evidence="12 13">
    <name type="scientific">Euplotes crassus</name>
    <dbReference type="NCBI Taxonomy" id="5936"/>
    <lineage>
        <taxon>Eukaryota</taxon>
        <taxon>Sar</taxon>
        <taxon>Alveolata</taxon>
        <taxon>Ciliophora</taxon>
        <taxon>Intramacronucleata</taxon>
        <taxon>Spirotrichea</taxon>
        <taxon>Hypotrichia</taxon>
        <taxon>Euplotida</taxon>
        <taxon>Euplotidae</taxon>
        <taxon>Moneuplotes</taxon>
    </lineage>
</organism>
<feature type="compositionally biased region" description="Basic and acidic residues" evidence="8">
    <location>
        <begin position="91"/>
        <end position="104"/>
    </location>
</feature>
<keyword evidence="13" id="KW-1185">Reference proteome</keyword>
<dbReference type="GO" id="GO:0003723">
    <property type="term" value="F:RNA binding"/>
    <property type="evidence" value="ECO:0007669"/>
    <property type="project" value="UniProtKB-UniRule"/>
</dbReference>
<evidence type="ECO:0000259" key="10">
    <source>
        <dbReference type="PROSITE" id="PS51194"/>
    </source>
</evidence>
<dbReference type="PROSITE" id="PS51194">
    <property type="entry name" value="HELICASE_CTER"/>
    <property type="match status" value="1"/>
</dbReference>
<dbReference type="EMBL" id="CAMPGE010028727">
    <property type="protein sequence ID" value="CAI2386239.1"/>
    <property type="molecule type" value="Genomic_DNA"/>
</dbReference>
<keyword evidence="5 7" id="KW-0694">RNA-binding</keyword>
<comment type="domain">
    <text evidence="7">The Q motif is unique to and characteristic of the DEAD box family of RNA helicases and controls ATP binding and hydrolysis.</text>
</comment>
<dbReference type="GO" id="GO:0005524">
    <property type="term" value="F:ATP binding"/>
    <property type="evidence" value="ECO:0007669"/>
    <property type="project" value="UniProtKB-UniRule"/>
</dbReference>
<evidence type="ECO:0000313" key="12">
    <source>
        <dbReference type="EMBL" id="CAI2386239.1"/>
    </source>
</evidence>
<evidence type="ECO:0000256" key="2">
    <source>
        <dbReference type="ARBA" id="ARBA00022801"/>
    </source>
</evidence>
<dbReference type="InterPro" id="IPR014001">
    <property type="entry name" value="Helicase_ATP-bd"/>
</dbReference>
<evidence type="ECO:0000256" key="5">
    <source>
        <dbReference type="ARBA" id="ARBA00022884"/>
    </source>
</evidence>
<dbReference type="InterPro" id="IPR027417">
    <property type="entry name" value="P-loop_NTPase"/>
</dbReference>
<protein>
    <recommendedName>
        <fullName evidence="7">ATP-dependent RNA helicase</fullName>
        <ecNumber evidence="7">3.6.4.13</ecNumber>
    </recommendedName>
</protein>